<comment type="caution">
    <text evidence="8">The sequence shown here is derived from an EMBL/GenBank/DDBJ whole genome shotgun (WGS) entry which is preliminary data.</text>
</comment>
<organism evidence="8 10">
    <name type="scientific">Nitzschia inconspicua</name>
    <dbReference type="NCBI Taxonomy" id="303405"/>
    <lineage>
        <taxon>Eukaryota</taxon>
        <taxon>Sar</taxon>
        <taxon>Stramenopiles</taxon>
        <taxon>Ochrophyta</taxon>
        <taxon>Bacillariophyta</taxon>
        <taxon>Bacillariophyceae</taxon>
        <taxon>Bacillariophycidae</taxon>
        <taxon>Bacillariales</taxon>
        <taxon>Bacillariaceae</taxon>
        <taxon>Nitzschia</taxon>
    </lineage>
</organism>
<dbReference type="FunFam" id="3.40.50.970:FF:000007">
    <property type="entry name" value="Acetolactate synthase"/>
    <property type="match status" value="1"/>
</dbReference>
<dbReference type="GO" id="GO:0005739">
    <property type="term" value="C:mitochondrion"/>
    <property type="evidence" value="ECO:0007669"/>
    <property type="project" value="TreeGrafter"/>
</dbReference>
<dbReference type="PANTHER" id="PTHR18968">
    <property type="entry name" value="THIAMINE PYROPHOSPHATE ENZYMES"/>
    <property type="match status" value="1"/>
</dbReference>
<evidence type="ECO:0000256" key="4">
    <source>
        <dbReference type="SAM" id="SignalP"/>
    </source>
</evidence>
<dbReference type="InterPro" id="IPR012001">
    <property type="entry name" value="Thiamin_PyroP_enz_TPP-bd_dom"/>
</dbReference>
<sequence>MKVPKAALLAVLGVSCTDAFVPATKPFSLNTRATPTAFHRSTSLTSTTVKDEELFRELDRNGALASEIAELMNATPSVASRKPTKSREVLEAEAEVQTRTNIKKMMKRYEGLSGAAIVYLKLLEQGVEVVNGYSGGAVLPLLDQFHPDNPRHKEIGKEPIRWITNSNESSAGHIAEGYAKSYPVNGEHKPVGVAIATSGPGVTNLITPLQDGICDGVPMVILCGQAATTAPSDAFQSAPAVAMTEPCTKWSYQIKSAAELPFVMDYAFFVATNGRPGPVFVDLPKDLQNQVLTPNMIDSYVETKIPSNQADDAMGMASLHTEVRADTGEVFKAIRLGYESNGLSFEVAQNGENYKLEPVALARDMFTADHHATNRIYWTTNALTGEPEPITKEGNLDLNDRVTTDMLNFIKRAKKPVIIAGQGCNDCAEDLMKFAETLQIPVTTTLHALGCFDERHELALNMMGMHGHPTPNFMVQEADLIINVGSRFDDRITGRMSDFVPGARKAAELGVGGIIHVDVRLSEKAKQIEPHFFVHSTGKNFLKTMNEGLAKDKNLVPETAAWLQRKFDLEKEFPIAIPRFPTETITRVDENGVEHTATRTMMSAQLVISEMDRQLLAAGKMDDAIFTTGVGIHQMVAAQLITWTQPRQMLSSGSLGTMGVSLGYCIGAKLANGKKLCISVDGDGSFNMTFTELKTVAEQNIPIKILLLDNESQMMVEYWQRLFHNGRYLAVRNQNPDYQTLAKAFGIRSIYCDSEDEIEEKMREFLFDHPDEPVLFHCRIRRTPCLPLVAPGQPLDDMILEDIDVDVDQSAAPS</sequence>
<dbReference type="GO" id="GO:0000287">
    <property type="term" value="F:magnesium ion binding"/>
    <property type="evidence" value="ECO:0007669"/>
    <property type="project" value="InterPro"/>
</dbReference>
<feature type="domain" description="Thiamine pyrophosphate enzyme central" evidence="5">
    <location>
        <begin position="405"/>
        <end position="543"/>
    </location>
</feature>
<protein>
    <submittedName>
        <fullName evidence="8">Carboxy-lyase</fullName>
    </submittedName>
</protein>
<evidence type="ECO:0000256" key="1">
    <source>
        <dbReference type="ARBA" id="ARBA00007812"/>
    </source>
</evidence>
<dbReference type="InterPro" id="IPR045229">
    <property type="entry name" value="TPP_enz"/>
</dbReference>
<evidence type="ECO:0000256" key="2">
    <source>
        <dbReference type="ARBA" id="ARBA00023052"/>
    </source>
</evidence>
<dbReference type="EMBL" id="JAGRRH010000013">
    <property type="protein sequence ID" value="KAG7361024.1"/>
    <property type="molecule type" value="Genomic_DNA"/>
</dbReference>
<dbReference type="GO" id="GO:0030976">
    <property type="term" value="F:thiamine pyrophosphate binding"/>
    <property type="evidence" value="ECO:0007669"/>
    <property type="project" value="InterPro"/>
</dbReference>
<dbReference type="GO" id="GO:0005948">
    <property type="term" value="C:acetolactate synthase complex"/>
    <property type="evidence" value="ECO:0007669"/>
    <property type="project" value="TreeGrafter"/>
</dbReference>
<dbReference type="InterPro" id="IPR011766">
    <property type="entry name" value="TPP_enzyme_TPP-bd"/>
</dbReference>
<feature type="domain" description="Thiamine pyrophosphate enzyme N-terminal TPP-binding" evidence="7">
    <location>
        <begin position="114"/>
        <end position="232"/>
    </location>
</feature>
<feature type="domain" description="Thiamine pyrophosphate enzyme TPP-binding" evidence="6">
    <location>
        <begin position="629"/>
        <end position="777"/>
    </location>
</feature>
<dbReference type="Pfam" id="PF00205">
    <property type="entry name" value="TPP_enzyme_M"/>
    <property type="match status" value="1"/>
</dbReference>
<reference evidence="8" key="2">
    <citation type="submission" date="2021-04" db="EMBL/GenBank/DDBJ databases">
        <authorList>
            <person name="Podell S."/>
        </authorList>
    </citation>
    <scope>NUCLEOTIDE SEQUENCE</scope>
    <source>
        <strain evidence="8">Hildebrandi</strain>
    </source>
</reference>
<evidence type="ECO:0000259" key="6">
    <source>
        <dbReference type="Pfam" id="PF02775"/>
    </source>
</evidence>
<dbReference type="PROSITE" id="PS51257">
    <property type="entry name" value="PROKAR_LIPOPROTEIN"/>
    <property type="match status" value="1"/>
</dbReference>
<proteinExistence type="inferred from homology"/>
<evidence type="ECO:0000259" key="5">
    <source>
        <dbReference type="Pfam" id="PF00205"/>
    </source>
</evidence>
<accession>A0A9K3K422</accession>
<evidence type="ECO:0000313" key="10">
    <source>
        <dbReference type="Proteomes" id="UP000693970"/>
    </source>
</evidence>
<evidence type="ECO:0000259" key="7">
    <source>
        <dbReference type="Pfam" id="PF02776"/>
    </source>
</evidence>
<gene>
    <name evidence="8" type="ORF">IV203_030502</name>
    <name evidence="9" type="ORF">IV203_036124</name>
</gene>
<name>A0A9K3K422_9STRA</name>
<evidence type="ECO:0000313" key="8">
    <source>
        <dbReference type="EMBL" id="KAG7336722.1"/>
    </source>
</evidence>
<keyword evidence="2 3" id="KW-0786">Thiamine pyrophosphate</keyword>
<evidence type="ECO:0000256" key="3">
    <source>
        <dbReference type="RuleBase" id="RU362132"/>
    </source>
</evidence>
<evidence type="ECO:0000313" key="9">
    <source>
        <dbReference type="EMBL" id="KAG7361024.1"/>
    </source>
</evidence>
<dbReference type="Pfam" id="PF02775">
    <property type="entry name" value="TPP_enzyme_C"/>
    <property type="match status" value="1"/>
</dbReference>
<comment type="similarity">
    <text evidence="1 3">Belongs to the TPP enzyme family.</text>
</comment>
<feature type="signal peptide" evidence="4">
    <location>
        <begin position="1"/>
        <end position="19"/>
    </location>
</feature>
<feature type="chain" id="PRO_5039882888" evidence="4">
    <location>
        <begin position="20"/>
        <end position="814"/>
    </location>
</feature>
<dbReference type="AlphaFoldDB" id="A0A9K3K422"/>
<reference evidence="8" key="1">
    <citation type="journal article" date="2021" name="Sci. Rep.">
        <title>Diploid genomic architecture of Nitzschia inconspicua, an elite biomass production diatom.</title>
        <authorList>
            <person name="Oliver A."/>
            <person name="Podell S."/>
            <person name="Pinowska A."/>
            <person name="Traller J.C."/>
            <person name="Smith S.R."/>
            <person name="McClure R."/>
            <person name="Beliaev A."/>
            <person name="Bohutskyi P."/>
            <person name="Hill E.A."/>
            <person name="Rabines A."/>
            <person name="Zheng H."/>
            <person name="Allen L.Z."/>
            <person name="Kuo A."/>
            <person name="Grigoriev I.V."/>
            <person name="Allen A.E."/>
            <person name="Hazlebeck D."/>
            <person name="Allen E.E."/>
        </authorList>
    </citation>
    <scope>NUCLEOTIDE SEQUENCE</scope>
    <source>
        <strain evidence="8">Hildebrandi</strain>
    </source>
</reference>
<dbReference type="OrthoDB" id="16262at2759"/>
<dbReference type="GO" id="GO:0009097">
    <property type="term" value="P:isoleucine biosynthetic process"/>
    <property type="evidence" value="ECO:0007669"/>
    <property type="project" value="TreeGrafter"/>
</dbReference>
<dbReference type="EMBL" id="JAGRRH010000110">
    <property type="protein sequence ID" value="KAG7336722.1"/>
    <property type="molecule type" value="Genomic_DNA"/>
</dbReference>
<dbReference type="CDD" id="cd07035">
    <property type="entry name" value="TPP_PYR_POX_like"/>
    <property type="match status" value="1"/>
</dbReference>
<dbReference type="GO" id="GO:0009099">
    <property type="term" value="P:L-valine biosynthetic process"/>
    <property type="evidence" value="ECO:0007669"/>
    <property type="project" value="TreeGrafter"/>
</dbReference>
<dbReference type="PANTHER" id="PTHR18968:SF13">
    <property type="entry name" value="ACETOLACTATE SYNTHASE CATALYTIC SUBUNIT, MITOCHONDRIAL"/>
    <property type="match status" value="1"/>
</dbReference>
<dbReference type="InterPro" id="IPR012000">
    <property type="entry name" value="Thiamin_PyroP_enz_cen_dom"/>
</dbReference>
<dbReference type="Proteomes" id="UP000693970">
    <property type="component" value="Unassembled WGS sequence"/>
</dbReference>
<keyword evidence="10" id="KW-1185">Reference proteome</keyword>
<dbReference type="Pfam" id="PF02776">
    <property type="entry name" value="TPP_enzyme_N"/>
    <property type="match status" value="1"/>
</dbReference>
<dbReference type="GO" id="GO:0050660">
    <property type="term" value="F:flavin adenine dinucleotide binding"/>
    <property type="evidence" value="ECO:0007669"/>
    <property type="project" value="TreeGrafter"/>
</dbReference>
<keyword evidence="4" id="KW-0732">Signal</keyword>
<dbReference type="GO" id="GO:0003984">
    <property type="term" value="F:acetolactate synthase activity"/>
    <property type="evidence" value="ECO:0007669"/>
    <property type="project" value="TreeGrafter"/>
</dbReference>